<reference evidence="1" key="1">
    <citation type="submission" date="2014-05" db="EMBL/GenBank/DDBJ databases">
        <authorList>
            <person name="Chronopoulou M."/>
        </authorList>
    </citation>
    <scope>NUCLEOTIDE SEQUENCE</scope>
    <source>
        <tissue evidence="1">Whole organism</tissue>
    </source>
</reference>
<name>A0A0K2TP69_LEPSM</name>
<accession>A0A0K2TP69</accession>
<sequence>MVPFWRVRRPITRQNVHLILRRKKIEGILLLQQGFKFCCHLQD</sequence>
<dbReference type="AlphaFoldDB" id="A0A0K2TP69"/>
<dbReference type="EMBL" id="HACA01009870">
    <property type="protein sequence ID" value="CDW27231.1"/>
    <property type="molecule type" value="Transcribed_RNA"/>
</dbReference>
<protein>
    <submittedName>
        <fullName evidence="1">Uncharacterized protein</fullName>
    </submittedName>
</protein>
<proteinExistence type="predicted"/>
<evidence type="ECO:0000313" key="1">
    <source>
        <dbReference type="EMBL" id="CDW27231.1"/>
    </source>
</evidence>
<organism evidence="1">
    <name type="scientific">Lepeophtheirus salmonis</name>
    <name type="common">Salmon louse</name>
    <name type="synonym">Caligus salmonis</name>
    <dbReference type="NCBI Taxonomy" id="72036"/>
    <lineage>
        <taxon>Eukaryota</taxon>
        <taxon>Metazoa</taxon>
        <taxon>Ecdysozoa</taxon>
        <taxon>Arthropoda</taxon>
        <taxon>Crustacea</taxon>
        <taxon>Multicrustacea</taxon>
        <taxon>Hexanauplia</taxon>
        <taxon>Copepoda</taxon>
        <taxon>Siphonostomatoida</taxon>
        <taxon>Caligidae</taxon>
        <taxon>Lepeophtheirus</taxon>
    </lineage>
</organism>